<comment type="caution">
    <text evidence="2">The sequence shown here is derived from an EMBL/GenBank/DDBJ whole genome shotgun (WGS) entry which is preliminary data.</text>
</comment>
<dbReference type="SUPFAM" id="SSF49562">
    <property type="entry name" value="C2 domain (Calcium/lipid-binding domain, CaLB)"/>
    <property type="match status" value="1"/>
</dbReference>
<keyword evidence="3" id="KW-1185">Reference proteome</keyword>
<gene>
    <name evidence="2" type="ORF">BLA29_001274</name>
</gene>
<dbReference type="Proteomes" id="UP000194236">
    <property type="component" value="Unassembled WGS sequence"/>
</dbReference>
<dbReference type="AlphaFoldDB" id="A0A1Y3APA9"/>
<organism evidence="2 3">
    <name type="scientific">Euroglyphus maynei</name>
    <name type="common">Mayne's house dust mite</name>
    <dbReference type="NCBI Taxonomy" id="6958"/>
    <lineage>
        <taxon>Eukaryota</taxon>
        <taxon>Metazoa</taxon>
        <taxon>Ecdysozoa</taxon>
        <taxon>Arthropoda</taxon>
        <taxon>Chelicerata</taxon>
        <taxon>Arachnida</taxon>
        <taxon>Acari</taxon>
        <taxon>Acariformes</taxon>
        <taxon>Sarcoptiformes</taxon>
        <taxon>Astigmata</taxon>
        <taxon>Psoroptidia</taxon>
        <taxon>Analgoidea</taxon>
        <taxon>Pyroglyphidae</taxon>
        <taxon>Pyroglyphinae</taxon>
        <taxon>Euroglyphus</taxon>
    </lineage>
</organism>
<feature type="non-terminal residue" evidence="2">
    <location>
        <position position="1"/>
    </location>
</feature>
<dbReference type="EMBL" id="MUJZ01068990">
    <property type="protein sequence ID" value="OTF69748.1"/>
    <property type="molecule type" value="Genomic_DNA"/>
</dbReference>
<proteinExistence type="predicted"/>
<dbReference type="Pfam" id="PF00168">
    <property type="entry name" value="C2"/>
    <property type="match status" value="1"/>
</dbReference>
<accession>A0A1Y3APA9</accession>
<reference evidence="2 3" key="1">
    <citation type="submission" date="2017-03" db="EMBL/GenBank/DDBJ databases">
        <title>Genome Survey of Euroglyphus maynei.</title>
        <authorList>
            <person name="Arlian L.G."/>
            <person name="Morgan M.S."/>
            <person name="Rider S.D."/>
        </authorList>
    </citation>
    <scope>NUCLEOTIDE SEQUENCE [LARGE SCALE GENOMIC DNA]</scope>
    <source>
        <strain evidence="2">Arlian Lab</strain>
        <tissue evidence="2">Whole body</tissue>
    </source>
</reference>
<feature type="domain" description="C2" evidence="1">
    <location>
        <begin position="89"/>
        <end position="147"/>
    </location>
</feature>
<evidence type="ECO:0000313" key="3">
    <source>
        <dbReference type="Proteomes" id="UP000194236"/>
    </source>
</evidence>
<protein>
    <recommendedName>
        <fullName evidence="1">C2 domain-containing protein</fullName>
    </recommendedName>
</protein>
<name>A0A1Y3APA9_EURMA</name>
<dbReference type="InterPro" id="IPR035892">
    <property type="entry name" value="C2_domain_sf"/>
</dbReference>
<evidence type="ECO:0000259" key="1">
    <source>
        <dbReference type="Pfam" id="PF00168"/>
    </source>
</evidence>
<dbReference type="OrthoDB" id="419768at2759"/>
<dbReference type="InterPro" id="IPR000008">
    <property type="entry name" value="C2_dom"/>
</dbReference>
<evidence type="ECO:0000313" key="2">
    <source>
        <dbReference type="EMBL" id="OTF69748.1"/>
    </source>
</evidence>
<sequence>VLTQIWEHSIELDSEQTRSEIVSLDEIIKEKTFDTISGVDFSWLSWLFQLPSAHNRKLNPTRRNRHKEALNISEAIEGEIQIHLLLQHATNVPSKINKHEKNPPSHTDLLSKCCSYVEIKIDHNQQTMSTSFSDGSKPNWNENFKFKTK</sequence>